<dbReference type="InterPro" id="IPR052155">
    <property type="entry name" value="Biofilm_reg_signaling"/>
</dbReference>
<dbReference type="SMART" id="SM00091">
    <property type="entry name" value="PAS"/>
    <property type="match status" value="1"/>
</dbReference>
<accession>A0ABX1NWC0</accession>
<dbReference type="InterPro" id="IPR000160">
    <property type="entry name" value="GGDEF_dom"/>
</dbReference>
<feature type="domain" description="HAMP" evidence="3">
    <location>
        <begin position="303"/>
        <end position="354"/>
    </location>
</feature>
<dbReference type="Gene3D" id="3.20.20.450">
    <property type="entry name" value="EAL domain"/>
    <property type="match status" value="1"/>
</dbReference>
<dbReference type="InterPro" id="IPR000014">
    <property type="entry name" value="PAS"/>
</dbReference>
<evidence type="ECO:0000259" key="4">
    <source>
        <dbReference type="PROSITE" id="PS50887"/>
    </source>
</evidence>
<dbReference type="SMART" id="SM00052">
    <property type="entry name" value="EAL"/>
    <property type="match status" value="1"/>
</dbReference>
<dbReference type="CDD" id="cd01949">
    <property type="entry name" value="GGDEF"/>
    <property type="match status" value="1"/>
</dbReference>
<reference evidence="5 6" key="1">
    <citation type="submission" date="2019-12" db="EMBL/GenBank/DDBJ databases">
        <title>Comparative genomics gives insights into the taxonomy of the Azoarcus-Aromatoleum group and reveals separate origins of nif in the plant-associated Azoarcus and non-plant-associated Aromatoleum sub-groups.</title>
        <authorList>
            <person name="Lafos M."/>
            <person name="Maluk M."/>
            <person name="Batista M."/>
            <person name="Junghare M."/>
            <person name="Carmona M."/>
            <person name="Faoro H."/>
            <person name="Cruz L.M."/>
            <person name="Battistoni F."/>
            <person name="De Souza E."/>
            <person name="Pedrosa F."/>
            <person name="Chen W.-M."/>
            <person name="Poole P.S."/>
            <person name="Dixon R.A."/>
            <person name="James E.K."/>
        </authorList>
    </citation>
    <scope>NUCLEOTIDE SEQUENCE [LARGE SCALE GENOMIC DNA]</scope>
    <source>
        <strain evidence="5 6">PbN1</strain>
    </source>
</reference>
<feature type="domain" description="GGDEF" evidence="4">
    <location>
        <begin position="516"/>
        <end position="651"/>
    </location>
</feature>
<dbReference type="PROSITE" id="PS50885">
    <property type="entry name" value="HAMP"/>
    <property type="match status" value="1"/>
</dbReference>
<dbReference type="CDD" id="cd01948">
    <property type="entry name" value="EAL"/>
    <property type="match status" value="1"/>
</dbReference>
<dbReference type="CDD" id="cd00130">
    <property type="entry name" value="PAS"/>
    <property type="match status" value="1"/>
</dbReference>
<dbReference type="NCBIfam" id="TIGR00229">
    <property type="entry name" value="sensory_box"/>
    <property type="match status" value="1"/>
</dbReference>
<dbReference type="InterPro" id="IPR029787">
    <property type="entry name" value="Nucleotide_cyclase"/>
</dbReference>
<dbReference type="RefSeq" id="WP_169202901.1">
    <property type="nucleotide sequence ID" value="NZ_CP059467.1"/>
</dbReference>
<dbReference type="Proteomes" id="UP000633943">
    <property type="component" value="Unassembled WGS sequence"/>
</dbReference>
<organism evidence="5 6">
    <name type="scientific">Aromatoleum bremense</name>
    <dbReference type="NCBI Taxonomy" id="76115"/>
    <lineage>
        <taxon>Bacteria</taxon>
        <taxon>Pseudomonadati</taxon>
        <taxon>Pseudomonadota</taxon>
        <taxon>Betaproteobacteria</taxon>
        <taxon>Rhodocyclales</taxon>
        <taxon>Rhodocyclaceae</taxon>
        <taxon>Aromatoleum</taxon>
    </lineage>
</organism>
<dbReference type="InterPro" id="IPR035919">
    <property type="entry name" value="EAL_sf"/>
</dbReference>
<dbReference type="Gene3D" id="3.30.450.20">
    <property type="entry name" value="PAS domain"/>
    <property type="match status" value="3"/>
</dbReference>
<evidence type="ECO:0000313" key="5">
    <source>
        <dbReference type="EMBL" id="NMG16318.1"/>
    </source>
</evidence>
<evidence type="ECO:0000259" key="2">
    <source>
        <dbReference type="PROSITE" id="PS50883"/>
    </source>
</evidence>
<dbReference type="CDD" id="cd18774">
    <property type="entry name" value="PDC2_HK_sensor"/>
    <property type="match status" value="1"/>
</dbReference>
<dbReference type="SMART" id="SM00086">
    <property type="entry name" value="PAC"/>
    <property type="match status" value="1"/>
</dbReference>
<sequence>MRPQAPRRRTIRSTVALLVVACILPAWLLAAIVIYLSYERERAAVLEQTHEATHTLLRLIERDIAANQAALETLAASDDIDRSDRSEFYRQAKEVLRHTPGFTIVLTDASGQQLLNLLQPLGSPLPQHANPALLRRVIETGLPAVSGVYISGMTRTAVVSLEVPVIRDEKVLYSLALGIELKHLGELLQQQGLAPGRVAVLLDSEGRRLARSPADEKLIGQKTFPALLEATQRETKGSIEAESLQGIAFVCFFSRSAPYGWTAAVGVQQSALTAGLVDALRHYAVGAMVLLLGGLALAGLLGRRIARPIQALVAPALAIGRGEPVSIPPLALEEADEVGRALTQAQELLHQREADRAQAEEKLALAATALDSAVEGVVIARGGRIATVNRAFMSITGYWPAEVVGQPLAILLAETEKAHRDDRRCAVHETGQWQGEVRGRRKNGEMYPAWSSISRAAYGSDETILVCVFSDISAAKQYEARLQHLAHYDALTELPNRLLFRERLADMLVRAERHGNMLALLFIDLDGFKPINDTLGHEAGDELLRRVAERLGGCVRASDTTARLGGDEFAVLLDELRSPEEAGIIARNILDALERPYILAGQPQYQYISASIGIGCYPSDSLDAETLLRQADMAMYRAKQEGKNRYRFFAPEINAQASERLFMANSLRAALDRDELKLVFQPCMDLATLEVAGVEALVRWEHPQKGTILPSRFISLAEESGLIEPIGEWVLREAARRVREWKNAGIFSGRVAVNLSPRQFRRNDLASRLLAMLDEAGLAPCDLEFEVTEGMVMEHPERAVLVLTELVEAGVSISIDDFGTGYSSLAYLKRFPVHSLKIDRSFVSGLPGDRNDRSLTRAVVALAKSLGLSVVAEGVEHAEQADFLRQIGCDFAQGHYFSRPLDPAALGIFLREARAQEAHP</sequence>
<evidence type="ECO:0000259" key="3">
    <source>
        <dbReference type="PROSITE" id="PS50885"/>
    </source>
</evidence>
<evidence type="ECO:0000313" key="6">
    <source>
        <dbReference type="Proteomes" id="UP000633943"/>
    </source>
</evidence>
<protein>
    <submittedName>
        <fullName evidence="5">EAL domain-containing protein</fullName>
    </submittedName>
</protein>
<dbReference type="Pfam" id="PF00563">
    <property type="entry name" value="EAL"/>
    <property type="match status" value="1"/>
</dbReference>
<dbReference type="InterPro" id="IPR001610">
    <property type="entry name" value="PAC"/>
</dbReference>
<dbReference type="PANTHER" id="PTHR44757">
    <property type="entry name" value="DIGUANYLATE CYCLASE DGCP"/>
    <property type="match status" value="1"/>
</dbReference>
<proteinExistence type="predicted"/>
<dbReference type="InterPro" id="IPR035965">
    <property type="entry name" value="PAS-like_dom_sf"/>
</dbReference>
<evidence type="ECO:0000259" key="1">
    <source>
        <dbReference type="PROSITE" id="PS50112"/>
    </source>
</evidence>
<dbReference type="PROSITE" id="PS50112">
    <property type="entry name" value="PAS"/>
    <property type="match status" value="1"/>
</dbReference>
<dbReference type="InterPro" id="IPR003660">
    <property type="entry name" value="HAMP_dom"/>
</dbReference>
<dbReference type="InterPro" id="IPR043128">
    <property type="entry name" value="Rev_trsase/Diguanyl_cyclase"/>
</dbReference>
<comment type="caution">
    <text evidence="5">The sequence shown here is derived from an EMBL/GenBank/DDBJ whole genome shotgun (WGS) entry which is preliminary data.</text>
</comment>
<dbReference type="InterPro" id="IPR001633">
    <property type="entry name" value="EAL_dom"/>
</dbReference>
<dbReference type="PROSITE" id="PS50887">
    <property type="entry name" value="GGDEF"/>
    <property type="match status" value="1"/>
</dbReference>
<dbReference type="EMBL" id="WTVP01000032">
    <property type="protein sequence ID" value="NMG16318.1"/>
    <property type="molecule type" value="Genomic_DNA"/>
</dbReference>
<dbReference type="SUPFAM" id="SSF55785">
    <property type="entry name" value="PYP-like sensor domain (PAS domain)"/>
    <property type="match status" value="1"/>
</dbReference>
<dbReference type="Gene3D" id="3.30.70.270">
    <property type="match status" value="1"/>
</dbReference>
<dbReference type="SUPFAM" id="SSF55073">
    <property type="entry name" value="Nucleotide cyclase"/>
    <property type="match status" value="1"/>
</dbReference>
<feature type="domain" description="EAL" evidence="2">
    <location>
        <begin position="660"/>
        <end position="914"/>
    </location>
</feature>
<dbReference type="Pfam" id="PF13426">
    <property type="entry name" value="PAS_9"/>
    <property type="match status" value="1"/>
</dbReference>
<dbReference type="PROSITE" id="PS50883">
    <property type="entry name" value="EAL"/>
    <property type="match status" value="1"/>
</dbReference>
<dbReference type="PANTHER" id="PTHR44757:SF2">
    <property type="entry name" value="BIOFILM ARCHITECTURE MAINTENANCE PROTEIN MBAA"/>
    <property type="match status" value="1"/>
</dbReference>
<dbReference type="NCBIfam" id="TIGR00254">
    <property type="entry name" value="GGDEF"/>
    <property type="match status" value="1"/>
</dbReference>
<keyword evidence="6" id="KW-1185">Reference proteome</keyword>
<gene>
    <name evidence="5" type="ORF">GPA24_12330</name>
</gene>
<feature type="domain" description="PAS" evidence="1">
    <location>
        <begin position="383"/>
        <end position="423"/>
    </location>
</feature>
<dbReference type="Pfam" id="PF00990">
    <property type="entry name" value="GGDEF"/>
    <property type="match status" value="1"/>
</dbReference>
<dbReference type="SMART" id="SM00267">
    <property type="entry name" value="GGDEF"/>
    <property type="match status" value="1"/>
</dbReference>
<dbReference type="SUPFAM" id="SSF141868">
    <property type="entry name" value="EAL domain-like"/>
    <property type="match status" value="1"/>
</dbReference>
<name>A0ABX1NWC0_9RHOO</name>